<dbReference type="CDD" id="cd00093">
    <property type="entry name" value="HTH_XRE"/>
    <property type="match status" value="1"/>
</dbReference>
<dbReference type="Pfam" id="PF01381">
    <property type="entry name" value="HTH_3"/>
    <property type="match status" value="1"/>
</dbReference>
<dbReference type="InterPro" id="IPR001387">
    <property type="entry name" value="Cro/C1-type_HTH"/>
</dbReference>
<feature type="domain" description="HTH cro/C1-type" evidence="2">
    <location>
        <begin position="5"/>
        <end position="60"/>
    </location>
</feature>
<name>A0A212T776_9BACT</name>
<dbReference type="SUPFAM" id="SSF47413">
    <property type="entry name" value="lambda repressor-like DNA-binding domains"/>
    <property type="match status" value="1"/>
</dbReference>
<dbReference type="InterPro" id="IPR010982">
    <property type="entry name" value="Lambda_DNA-bd_dom_sf"/>
</dbReference>
<dbReference type="RefSeq" id="WP_088841882.1">
    <property type="nucleotide sequence ID" value="NZ_FYEW01000001.1"/>
</dbReference>
<proteinExistence type="predicted"/>
<evidence type="ECO:0000313" key="3">
    <source>
        <dbReference type="EMBL" id="SNC61845.1"/>
    </source>
</evidence>
<dbReference type="OrthoDB" id="1034290at2"/>
<dbReference type="GO" id="GO:0003677">
    <property type="term" value="F:DNA binding"/>
    <property type="evidence" value="ECO:0007669"/>
    <property type="project" value="UniProtKB-KW"/>
</dbReference>
<keyword evidence="4" id="KW-1185">Reference proteome</keyword>
<organism evidence="3 4">
    <name type="scientific">Hymenobacter gelipurpurascens</name>
    <dbReference type="NCBI Taxonomy" id="89968"/>
    <lineage>
        <taxon>Bacteria</taxon>
        <taxon>Pseudomonadati</taxon>
        <taxon>Bacteroidota</taxon>
        <taxon>Cytophagia</taxon>
        <taxon>Cytophagales</taxon>
        <taxon>Hymenobacteraceae</taxon>
        <taxon>Hymenobacter</taxon>
    </lineage>
</organism>
<feature type="compositionally biased region" description="Polar residues" evidence="1">
    <location>
        <begin position="110"/>
        <end position="119"/>
    </location>
</feature>
<gene>
    <name evidence="3" type="ORF">SAMN06265337_0550</name>
</gene>
<keyword evidence="3" id="KW-0238">DNA-binding</keyword>
<dbReference type="Proteomes" id="UP000198131">
    <property type="component" value="Unassembled WGS sequence"/>
</dbReference>
<accession>A0A212T776</accession>
<protein>
    <submittedName>
        <fullName evidence="3">DNA-binding transcriptional regulator, XRE-family HTH domain</fullName>
    </submittedName>
</protein>
<dbReference type="Gene3D" id="1.10.260.40">
    <property type="entry name" value="lambda repressor-like DNA-binding domains"/>
    <property type="match status" value="1"/>
</dbReference>
<dbReference type="SMART" id="SM00530">
    <property type="entry name" value="HTH_XRE"/>
    <property type="match status" value="1"/>
</dbReference>
<evidence type="ECO:0000256" key="1">
    <source>
        <dbReference type="SAM" id="MobiDB-lite"/>
    </source>
</evidence>
<evidence type="ECO:0000259" key="2">
    <source>
        <dbReference type="PROSITE" id="PS50943"/>
    </source>
</evidence>
<reference evidence="4" key="1">
    <citation type="submission" date="2017-06" db="EMBL/GenBank/DDBJ databases">
        <authorList>
            <person name="Varghese N."/>
            <person name="Submissions S."/>
        </authorList>
    </citation>
    <scope>NUCLEOTIDE SEQUENCE [LARGE SCALE GENOMIC DNA]</scope>
    <source>
        <strain evidence="4">DSM 11116</strain>
    </source>
</reference>
<dbReference type="EMBL" id="FYEW01000001">
    <property type="protein sequence ID" value="SNC61845.1"/>
    <property type="molecule type" value="Genomic_DNA"/>
</dbReference>
<sequence>MVERIREILTGRQLTPTQFADSIGVARPIVSHILSGRNKPSLEVVQKIITAFPDLSIPWLLSGTGAMLAAASDPASLIPVPSVAAERTKASSKAAVARPVAPEVPEVQRTAPTLSSPPEITSQQVAPVFQGPVVRLSSEPNPAAVNTPVKVAVADTVVTRPPAQDTLPLPSAVSVAQQPVAKADKEAETMAKAFAEPGKTIRRIVIFYHDGTFSDFQPEKSDL</sequence>
<feature type="compositionally biased region" description="Low complexity" evidence="1">
    <location>
        <begin position="94"/>
        <end position="107"/>
    </location>
</feature>
<evidence type="ECO:0000313" key="4">
    <source>
        <dbReference type="Proteomes" id="UP000198131"/>
    </source>
</evidence>
<dbReference type="PROSITE" id="PS50943">
    <property type="entry name" value="HTH_CROC1"/>
    <property type="match status" value="1"/>
</dbReference>
<feature type="region of interest" description="Disordered" evidence="1">
    <location>
        <begin position="94"/>
        <end position="119"/>
    </location>
</feature>
<dbReference type="AlphaFoldDB" id="A0A212T776"/>